<reference evidence="1" key="1">
    <citation type="submission" date="2012-04" db="EMBL/GenBank/DDBJ databases">
        <title>The Genome Sequence of Loa loa.</title>
        <authorList>
            <consortium name="The Broad Institute Genome Sequencing Platform"/>
            <consortium name="Broad Institute Genome Sequencing Center for Infectious Disease"/>
            <person name="Nutman T.B."/>
            <person name="Fink D.L."/>
            <person name="Russ C."/>
            <person name="Young S."/>
            <person name="Zeng Q."/>
            <person name="Gargeya S."/>
            <person name="Alvarado L."/>
            <person name="Berlin A."/>
            <person name="Chapman S.B."/>
            <person name="Chen Z."/>
            <person name="Freedman E."/>
            <person name="Gellesch M."/>
            <person name="Goldberg J."/>
            <person name="Griggs A."/>
            <person name="Gujja S."/>
            <person name="Heilman E.R."/>
            <person name="Heiman D."/>
            <person name="Howarth C."/>
            <person name="Mehta T."/>
            <person name="Neiman D."/>
            <person name="Pearson M."/>
            <person name="Roberts A."/>
            <person name="Saif S."/>
            <person name="Shea T."/>
            <person name="Shenoy N."/>
            <person name="Sisk P."/>
            <person name="Stolte C."/>
            <person name="Sykes S."/>
            <person name="White J."/>
            <person name="Yandava C."/>
            <person name="Haas B."/>
            <person name="Henn M.R."/>
            <person name="Nusbaum C."/>
            <person name="Birren B."/>
        </authorList>
    </citation>
    <scope>NUCLEOTIDE SEQUENCE [LARGE SCALE GENOMIC DNA]</scope>
</reference>
<sequence length="80" mass="9547">MKTKLGNYSNRVDQTCSYVAHVAYTHTHVTWCTDRTVEQRVQEFKEGEWMLDKREKEEAEIHYLTRGAALTNKRSRKKEQ</sequence>
<name>A0A1I7VSK2_LOALO</name>
<evidence type="ECO:0000313" key="2">
    <source>
        <dbReference type="WBParaSite" id="EN70_5819"/>
    </source>
</evidence>
<evidence type="ECO:0000313" key="1">
    <source>
        <dbReference type="Proteomes" id="UP000095285"/>
    </source>
</evidence>
<keyword evidence="1" id="KW-1185">Reference proteome</keyword>
<proteinExistence type="predicted"/>
<organism evidence="1 2">
    <name type="scientific">Loa loa</name>
    <name type="common">Eye worm</name>
    <name type="synonym">Filaria loa</name>
    <dbReference type="NCBI Taxonomy" id="7209"/>
    <lineage>
        <taxon>Eukaryota</taxon>
        <taxon>Metazoa</taxon>
        <taxon>Ecdysozoa</taxon>
        <taxon>Nematoda</taxon>
        <taxon>Chromadorea</taxon>
        <taxon>Rhabditida</taxon>
        <taxon>Spirurina</taxon>
        <taxon>Spiruromorpha</taxon>
        <taxon>Filarioidea</taxon>
        <taxon>Onchocercidae</taxon>
        <taxon>Loa</taxon>
    </lineage>
</organism>
<dbReference type="Proteomes" id="UP000095285">
    <property type="component" value="Unassembled WGS sequence"/>
</dbReference>
<protein>
    <submittedName>
        <fullName evidence="2">Uncharacterized protein</fullName>
    </submittedName>
</protein>
<dbReference type="WBParaSite" id="EN70_5819">
    <property type="protein sequence ID" value="EN70_5819"/>
    <property type="gene ID" value="EN70_5819"/>
</dbReference>
<accession>A0A1I7VSK2</accession>
<dbReference type="AlphaFoldDB" id="A0A1I7VSK2"/>
<reference evidence="2" key="2">
    <citation type="submission" date="2016-11" db="UniProtKB">
        <authorList>
            <consortium name="WormBaseParasite"/>
        </authorList>
    </citation>
    <scope>IDENTIFICATION</scope>
</reference>